<comment type="caution">
    <text evidence="5">The sequence shown here is derived from an EMBL/GenBank/DDBJ whole genome shotgun (WGS) entry which is preliminary data.</text>
</comment>
<feature type="compositionally biased region" description="Low complexity" evidence="2">
    <location>
        <begin position="176"/>
        <end position="204"/>
    </location>
</feature>
<evidence type="ECO:0000313" key="6">
    <source>
        <dbReference type="Proteomes" id="UP000770015"/>
    </source>
</evidence>
<evidence type="ECO:0000259" key="4">
    <source>
        <dbReference type="Pfam" id="PF10342"/>
    </source>
</evidence>
<dbReference type="OrthoDB" id="5589325at2759"/>
<proteinExistence type="predicted"/>
<dbReference type="InterPro" id="IPR052982">
    <property type="entry name" value="SRP1/TIP1-like"/>
</dbReference>
<feature type="region of interest" description="Disordered" evidence="2">
    <location>
        <begin position="176"/>
        <end position="219"/>
    </location>
</feature>
<feature type="signal peptide" evidence="3">
    <location>
        <begin position="1"/>
        <end position="19"/>
    </location>
</feature>
<dbReference type="Proteomes" id="UP000770015">
    <property type="component" value="Unassembled WGS sequence"/>
</dbReference>
<accession>A0A9P8VJG1</accession>
<feature type="chain" id="PRO_5040179867" description="Yeast cell wall synthesis Kre9/Knh1-like N-terminal domain-containing protein" evidence="3">
    <location>
        <begin position="20"/>
        <end position="239"/>
    </location>
</feature>
<sequence>MARLTLATLVAALASLAQAVILTNSEFNVVAGESFTIEWAEAAGPVTLRLKSGPEGNLVTVQEITSGQTGTSFVWQVPTGLASGQYAFEIEDGTAINYSLQFPIAGDGSAVTGASSATGSAATSAGSASASASVTVTATVTPSSAVSVSTVVSTTAAASSSGAASSTAAISSSDDSSAVTSAVTNGTSTRTTVTRRPSATTSSTDDSEASQVPDSGASSNMGSAVLAAVIGLGALFMAY</sequence>
<dbReference type="InterPro" id="IPR018466">
    <property type="entry name" value="Kre9/Knh1-like_N"/>
</dbReference>
<evidence type="ECO:0000313" key="5">
    <source>
        <dbReference type="EMBL" id="KAH6695065.1"/>
    </source>
</evidence>
<name>A0A9P8VJG1_9PEZI</name>
<evidence type="ECO:0000256" key="1">
    <source>
        <dbReference type="ARBA" id="ARBA00022729"/>
    </source>
</evidence>
<dbReference type="AlphaFoldDB" id="A0A9P8VJG1"/>
<feature type="domain" description="Yeast cell wall synthesis Kre9/Knh1-like N-terminal" evidence="4">
    <location>
        <begin position="28"/>
        <end position="104"/>
    </location>
</feature>
<keyword evidence="6" id="KW-1185">Reference proteome</keyword>
<organism evidence="5 6">
    <name type="scientific">Plectosphaerella plurivora</name>
    <dbReference type="NCBI Taxonomy" id="936078"/>
    <lineage>
        <taxon>Eukaryota</taxon>
        <taxon>Fungi</taxon>
        <taxon>Dikarya</taxon>
        <taxon>Ascomycota</taxon>
        <taxon>Pezizomycotina</taxon>
        <taxon>Sordariomycetes</taxon>
        <taxon>Hypocreomycetidae</taxon>
        <taxon>Glomerellales</taxon>
        <taxon>Plectosphaerellaceae</taxon>
        <taxon>Plectosphaerella</taxon>
    </lineage>
</organism>
<evidence type="ECO:0000256" key="3">
    <source>
        <dbReference type="SAM" id="SignalP"/>
    </source>
</evidence>
<dbReference type="Pfam" id="PF10342">
    <property type="entry name" value="Kre9_KNH"/>
    <property type="match status" value="1"/>
</dbReference>
<reference evidence="5" key="1">
    <citation type="journal article" date="2021" name="Nat. Commun.">
        <title>Genetic determinants of endophytism in the Arabidopsis root mycobiome.</title>
        <authorList>
            <person name="Mesny F."/>
            <person name="Miyauchi S."/>
            <person name="Thiergart T."/>
            <person name="Pickel B."/>
            <person name="Atanasova L."/>
            <person name="Karlsson M."/>
            <person name="Huettel B."/>
            <person name="Barry K.W."/>
            <person name="Haridas S."/>
            <person name="Chen C."/>
            <person name="Bauer D."/>
            <person name="Andreopoulos W."/>
            <person name="Pangilinan J."/>
            <person name="LaButti K."/>
            <person name="Riley R."/>
            <person name="Lipzen A."/>
            <person name="Clum A."/>
            <person name="Drula E."/>
            <person name="Henrissat B."/>
            <person name="Kohler A."/>
            <person name="Grigoriev I.V."/>
            <person name="Martin F.M."/>
            <person name="Hacquard S."/>
        </authorList>
    </citation>
    <scope>NUCLEOTIDE SEQUENCE</scope>
    <source>
        <strain evidence="5">MPI-SDFR-AT-0117</strain>
    </source>
</reference>
<protein>
    <recommendedName>
        <fullName evidence="4">Yeast cell wall synthesis Kre9/Knh1-like N-terminal domain-containing protein</fullName>
    </recommendedName>
</protein>
<evidence type="ECO:0000256" key="2">
    <source>
        <dbReference type="SAM" id="MobiDB-lite"/>
    </source>
</evidence>
<dbReference type="PANTHER" id="PTHR40633:SF1">
    <property type="entry name" value="GPI ANCHORED SERINE-THREONINE RICH PROTEIN (AFU_ORTHOLOGUE AFUA_1G03630)"/>
    <property type="match status" value="1"/>
</dbReference>
<dbReference type="EMBL" id="JAGSXJ010000002">
    <property type="protein sequence ID" value="KAH6695065.1"/>
    <property type="molecule type" value="Genomic_DNA"/>
</dbReference>
<gene>
    <name evidence="5" type="ORF">F5X68DRAFT_197863</name>
</gene>
<dbReference type="PANTHER" id="PTHR40633">
    <property type="entry name" value="MATRIX PROTEIN, PUTATIVE (AFU_ORTHOLOGUE AFUA_8G05410)-RELATED"/>
    <property type="match status" value="1"/>
</dbReference>
<keyword evidence="1 3" id="KW-0732">Signal</keyword>